<evidence type="ECO:0000313" key="1">
    <source>
        <dbReference type="EMBL" id="CDM96263.1"/>
    </source>
</evidence>
<accession>A0A9P1KG60</accession>
<protein>
    <submittedName>
        <fullName evidence="1">Uncharacterized protein</fullName>
    </submittedName>
</protein>
<name>A0A9P1KG60_9CYAN</name>
<dbReference type="Proteomes" id="UP000032946">
    <property type="component" value="Chromosome"/>
</dbReference>
<keyword evidence="2" id="KW-1185">Reference proteome</keyword>
<gene>
    <name evidence="1" type="ORF">ARTHRO_40669</name>
</gene>
<organism evidence="1 2">
    <name type="scientific">Limnospira indica PCC 8005</name>
    <dbReference type="NCBI Taxonomy" id="376219"/>
    <lineage>
        <taxon>Bacteria</taxon>
        <taxon>Bacillati</taxon>
        <taxon>Cyanobacteriota</taxon>
        <taxon>Cyanophyceae</taxon>
        <taxon>Oscillatoriophycideae</taxon>
        <taxon>Oscillatoriales</taxon>
        <taxon>Sirenicapillariaceae</taxon>
        <taxon>Limnospira</taxon>
    </lineage>
</organism>
<reference evidence="1 2" key="1">
    <citation type="submission" date="2014-02" db="EMBL/GenBank/DDBJ databases">
        <authorList>
            <person name="Genoscope - CEA"/>
        </authorList>
    </citation>
    <scope>NUCLEOTIDE SEQUENCE [LARGE SCALE GENOMIC DNA]</scope>
    <source>
        <strain evidence="1 2">PCC 8005</strain>
    </source>
</reference>
<evidence type="ECO:0000313" key="2">
    <source>
        <dbReference type="Proteomes" id="UP000032946"/>
    </source>
</evidence>
<proteinExistence type="predicted"/>
<sequence>MVYDFKRSREPIGLRELVRVDDAQFATIDYSLFTNRLIHCPHPKSLSQRGRGTLRRDFET</sequence>
<dbReference type="EMBL" id="FO818640">
    <property type="protein sequence ID" value="CDM96263.1"/>
    <property type="molecule type" value="Genomic_DNA"/>
</dbReference>
<dbReference type="AlphaFoldDB" id="A0A9P1KG60"/>